<organism evidence="1">
    <name type="scientific">Anguilla anguilla</name>
    <name type="common">European freshwater eel</name>
    <name type="synonym">Muraena anguilla</name>
    <dbReference type="NCBI Taxonomy" id="7936"/>
    <lineage>
        <taxon>Eukaryota</taxon>
        <taxon>Metazoa</taxon>
        <taxon>Chordata</taxon>
        <taxon>Craniata</taxon>
        <taxon>Vertebrata</taxon>
        <taxon>Euteleostomi</taxon>
        <taxon>Actinopterygii</taxon>
        <taxon>Neopterygii</taxon>
        <taxon>Teleostei</taxon>
        <taxon>Anguilliformes</taxon>
        <taxon>Anguillidae</taxon>
        <taxon>Anguilla</taxon>
    </lineage>
</organism>
<proteinExistence type="predicted"/>
<dbReference type="EMBL" id="GBXM01098448">
    <property type="protein sequence ID" value="JAH10129.1"/>
    <property type="molecule type" value="Transcribed_RNA"/>
</dbReference>
<name>A0A0E9Q048_ANGAN</name>
<sequence>MAFDYACEKGTDNKTAAIEGGGHFIIQLTVRTPETEKVRI</sequence>
<dbReference type="AlphaFoldDB" id="A0A0E9Q048"/>
<accession>A0A0E9Q048</accession>
<reference evidence="1" key="2">
    <citation type="journal article" date="2015" name="Fish Shellfish Immunol.">
        <title>Early steps in the European eel (Anguilla anguilla)-Vibrio vulnificus interaction in the gills: Role of the RtxA13 toxin.</title>
        <authorList>
            <person name="Callol A."/>
            <person name="Pajuelo D."/>
            <person name="Ebbesson L."/>
            <person name="Teles M."/>
            <person name="MacKenzie S."/>
            <person name="Amaro C."/>
        </authorList>
    </citation>
    <scope>NUCLEOTIDE SEQUENCE</scope>
</reference>
<evidence type="ECO:0000313" key="1">
    <source>
        <dbReference type="EMBL" id="JAH10129.1"/>
    </source>
</evidence>
<reference evidence="1" key="1">
    <citation type="submission" date="2014-11" db="EMBL/GenBank/DDBJ databases">
        <authorList>
            <person name="Amaro Gonzalez C."/>
        </authorList>
    </citation>
    <scope>NUCLEOTIDE SEQUENCE</scope>
</reference>
<protein>
    <submittedName>
        <fullName evidence="1">Uncharacterized protein</fullName>
    </submittedName>
</protein>